<gene>
    <name evidence="2" type="ORF">GCM10009801_70740</name>
</gene>
<dbReference type="EMBL" id="BAAAPE010000022">
    <property type="protein sequence ID" value="GAA2099291.1"/>
    <property type="molecule type" value="Genomic_DNA"/>
</dbReference>
<proteinExistence type="predicted"/>
<organism evidence="2 3">
    <name type="scientific">Streptomyces albiaxialis</name>
    <dbReference type="NCBI Taxonomy" id="329523"/>
    <lineage>
        <taxon>Bacteria</taxon>
        <taxon>Bacillati</taxon>
        <taxon>Actinomycetota</taxon>
        <taxon>Actinomycetes</taxon>
        <taxon>Kitasatosporales</taxon>
        <taxon>Streptomycetaceae</taxon>
        <taxon>Streptomyces</taxon>
    </lineage>
</organism>
<sequence length="205" mass="22452">MLGQLALELRGIGRGVHQCLDRELVAGTGPATRHGIGPDQRLLRRLRRPLLVARPVPAAARAPLRRLHGLDARGLLPALVLVLILVLVLVVLILVLVVLRLVLRRLRLLRRPGLLRLRVLAGRGGEVEAIEERGVSAGTLMTASVRRRTSWGRCHVSSSHYGRSGRCVFLRDCPCCFNAPARHRVPALYGAETQCALPVGFPRPS</sequence>
<feature type="transmembrane region" description="Helical" evidence="1">
    <location>
        <begin position="75"/>
        <end position="103"/>
    </location>
</feature>
<keyword evidence="1" id="KW-1133">Transmembrane helix</keyword>
<keyword evidence="1" id="KW-0472">Membrane</keyword>
<protein>
    <submittedName>
        <fullName evidence="2">Uncharacterized protein</fullName>
    </submittedName>
</protein>
<evidence type="ECO:0000313" key="2">
    <source>
        <dbReference type="EMBL" id="GAA2099291.1"/>
    </source>
</evidence>
<evidence type="ECO:0000256" key="1">
    <source>
        <dbReference type="SAM" id="Phobius"/>
    </source>
</evidence>
<dbReference type="Proteomes" id="UP001500016">
    <property type="component" value="Unassembled WGS sequence"/>
</dbReference>
<accession>A0ABN2WVW1</accession>
<keyword evidence="3" id="KW-1185">Reference proteome</keyword>
<name>A0ABN2WVW1_9ACTN</name>
<evidence type="ECO:0000313" key="3">
    <source>
        <dbReference type="Proteomes" id="UP001500016"/>
    </source>
</evidence>
<comment type="caution">
    <text evidence="2">The sequence shown here is derived from an EMBL/GenBank/DDBJ whole genome shotgun (WGS) entry which is preliminary data.</text>
</comment>
<reference evidence="2 3" key="1">
    <citation type="journal article" date="2019" name="Int. J. Syst. Evol. Microbiol.">
        <title>The Global Catalogue of Microorganisms (GCM) 10K type strain sequencing project: providing services to taxonomists for standard genome sequencing and annotation.</title>
        <authorList>
            <consortium name="The Broad Institute Genomics Platform"/>
            <consortium name="The Broad Institute Genome Sequencing Center for Infectious Disease"/>
            <person name="Wu L."/>
            <person name="Ma J."/>
        </authorList>
    </citation>
    <scope>NUCLEOTIDE SEQUENCE [LARGE SCALE GENOMIC DNA]</scope>
    <source>
        <strain evidence="2 3">JCM 15478</strain>
    </source>
</reference>
<keyword evidence="1" id="KW-0812">Transmembrane</keyword>